<comment type="caution">
    <text evidence="5">The sequence shown here is derived from an EMBL/GenBank/DDBJ whole genome shotgun (WGS) entry which is preliminary data.</text>
</comment>
<dbReference type="PANTHER" id="PTHR30231:SF4">
    <property type="entry name" value="PROTEIN NEN2"/>
    <property type="match status" value="1"/>
</dbReference>
<dbReference type="GO" id="GO:0003676">
    <property type="term" value="F:nucleic acid binding"/>
    <property type="evidence" value="ECO:0007669"/>
    <property type="project" value="InterPro"/>
</dbReference>
<dbReference type="InterPro" id="IPR036397">
    <property type="entry name" value="RNaseH_sf"/>
</dbReference>
<keyword evidence="1" id="KW-0540">Nuclease</keyword>
<dbReference type="GO" id="GO:0008408">
    <property type="term" value="F:3'-5' exonuclease activity"/>
    <property type="evidence" value="ECO:0007669"/>
    <property type="project" value="TreeGrafter"/>
</dbReference>
<evidence type="ECO:0000256" key="1">
    <source>
        <dbReference type="ARBA" id="ARBA00022722"/>
    </source>
</evidence>
<dbReference type="SUPFAM" id="SSF143990">
    <property type="entry name" value="YbiA-like"/>
    <property type="match status" value="1"/>
</dbReference>
<evidence type="ECO:0000313" key="6">
    <source>
        <dbReference type="Proteomes" id="UP000094893"/>
    </source>
</evidence>
<evidence type="ECO:0000256" key="3">
    <source>
        <dbReference type="ARBA" id="ARBA00022839"/>
    </source>
</evidence>
<sequence length="299" mass="33268">MKTYFLDTETTGLNPAVEGIVELAIVDENGDAVLQTLVDPGKCIPPEATAVHGITDAMILKAPRLSQLWPQIEALLSGHRVVAYNAAYDRKFFPDNLNCSEVVCAMHRFTKLWRQRHFREDSAYRTINLAKASEYTGHVWSGDAHRALADTQACRTVWNWCEAHERPGINISSNTKGLGGALTNPTEKAFLKGKIKHSYPVVWKGTRFPDVEAAYQSYKTADEQANDQIQAEIIQAKLTQHPKLLEAVRSRGGEDFIVACSHKVGAVTDRAKSWEGQGMQSRFLRNLRVGYILAEATSV</sequence>
<dbReference type="Gene3D" id="3.30.420.10">
    <property type="entry name" value="Ribonuclease H-like superfamily/Ribonuclease H"/>
    <property type="match status" value="1"/>
</dbReference>
<dbReference type="InterPro" id="IPR013520">
    <property type="entry name" value="Ribonucl_H"/>
</dbReference>
<proteinExistence type="predicted"/>
<dbReference type="EMBL" id="LWSA01000171">
    <property type="protein sequence ID" value="OCX71337.1"/>
    <property type="molecule type" value="Genomic_DNA"/>
</dbReference>
<keyword evidence="3" id="KW-0269">Exonuclease</keyword>
<reference evidence="5 6" key="1">
    <citation type="journal article" date="2016" name="Int. J. Mol. Sci.">
        <title>Comparative genomics of the extreme acidophile Acidithiobacillus thiooxidans reveals intraspecific divergence and niche adaptation.</title>
        <authorList>
            <person name="Zhang X."/>
            <person name="Feng X."/>
            <person name="Tao J."/>
            <person name="Ma L."/>
            <person name="Xiao Y."/>
            <person name="Liang Y."/>
            <person name="Liu X."/>
            <person name="Yin H."/>
        </authorList>
    </citation>
    <scope>NUCLEOTIDE SEQUENCE [LARGE SCALE GENOMIC DNA]</scope>
    <source>
        <strain evidence="5 6">A02</strain>
    </source>
</reference>
<organism evidence="5 6">
    <name type="scientific">Acidithiobacillus thiooxidans</name>
    <name type="common">Thiobacillus thiooxidans</name>
    <dbReference type="NCBI Taxonomy" id="930"/>
    <lineage>
        <taxon>Bacteria</taxon>
        <taxon>Pseudomonadati</taxon>
        <taxon>Pseudomonadota</taxon>
        <taxon>Acidithiobacillia</taxon>
        <taxon>Acidithiobacillales</taxon>
        <taxon>Acidithiobacillaceae</taxon>
        <taxon>Acidithiobacillus</taxon>
    </lineage>
</organism>
<dbReference type="Pfam" id="PF00929">
    <property type="entry name" value="RNase_T"/>
    <property type="match status" value="1"/>
</dbReference>
<name>A0A1C2IBS1_ACITH</name>
<dbReference type="Proteomes" id="UP000094893">
    <property type="component" value="Unassembled WGS sequence"/>
</dbReference>
<keyword evidence="2" id="KW-0378">Hydrolase</keyword>
<dbReference type="InterPro" id="IPR012337">
    <property type="entry name" value="RNaseH-like_sf"/>
</dbReference>
<dbReference type="RefSeq" id="WP_024892502.1">
    <property type="nucleotide sequence ID" value="NZ_JMEB01000104.1"/>
</dbReference>
<dbReference type="GO" id="GO:0006259">
    <property type="term" value="P:DNA metabolic process"/>
    <property type="evidence" value="ECO:0007669"/>
    <property type="project" value="UniProtKB-ARBA"/>
</dbReference>
<dbReference type="SMART" id="SM00479">
    <property type="entry name" value="EXOIII"/>
    <property type="match status" value="1"/>
</dbReference>
<evidence type="ECO:0000259" key="4">
    <source>
        <dbReference type="SMART" id="SM00479"/>
    </source>
</evidence>
<feature type="domain" description="Exonuclease" evidence="4">
    <location>
        <begin position="2"/>
        <end position="167"/>
    </location>
</feature>
<gene>
    <name evidence="5" type="ORF">A6P07_12350</name>
</gene>
<accession>A0A1C2IBS1</accession>
<protein>
    <recommendedName>
        <fullName evidence="4">Exonuclease domain-containing protein</fullName>
    </recommendedName>
</protein>
<dbReference type="AlphaFoldDB" id="A0A1C2IBS1"/>
<dbReference type="CDD" id="cd06127">
    <property type="entry name" value="DEDDh"/>
    <property type="match status" value="1"/>
</dbReference>
<evidence type="ECO:0000313" key="5">
    <source>
        <dbReference type="EMBL" id="OCX71337.1"/>
    </source>
</evidence>
<dbReference type="InterPro" id="IPR037238">
    <property type="entry name" value="YbiA-like_sf"/>
</dbReference>
<evidence type="ECO:0000256" key="2">
    <source>
        <dbReference type="ARBA" id="ARBA00022801"/>
    </source>
</evidence>
<dbReference type="SUPFAM" id="SSF53098">
    <property type="entry name" value="Ribonuclease H-like"/>
    <property type="match status" value="1"/>
</dbReference>
<dbReference type="PANTHER" id="PTHR30231">
    <property type="entry name" value="DNA POLYMERASE III SUBUNIT EPSILON"/>
    <property type="match status" value="1"/>
</dbReference>